<comment type="caution">
    <text evidence="1">The sequence shown here is derived from an EMBL/GenBank/DDBJ whole genome shotgun (WGS) entry which is preliminary data.</text>
</comment>
<evidence type="ECO:0000313" key="2">
    <source>
        <dbReference type="Proteomes" id="UP000828390"/>
    </source>
</evidence>
<reference evidence="1" key="2">
    <citation type="submission" date="2020-11" db="EMBL/GenBank/DDBJ databases">
        <authorList>
            <person name="McCartney M.A."/>
            <person name="Auch B."/>
            <person name="Kono T."/>
            <person name="Mallez S."/>
            <person name="Becker A."/>
            <person name="Gohl D.M."/>
            <person name="Silverstein K.A.T."/>
            <person name="Koren S."/>
            <person name="Bechman K.B."/>
            <person name="Herman A."/>
            <person name="Abrahante J.E."/>
            <person name="Garbe J."/>
        </authorList>
    </citation>
    <scope>NUCLEOTIDE SEQUENCE</scope>
    <source>
        <strain evidence="1">Duluth1</strain>
        <tissue evidence="1">Whole animal</tissue>
    </source>
</reference>
<dbReference type="EMBL" id="JAIWYP010000012">
    <property type="protein sequence ID" value="KAH3727951.1"/>
    <property type="molecule type" value="Genomic_DNA"/>
</dbReference>
<proteinExistence type="predicted"/>
<gene>
    <name evidence="1" type="ORF">DPMN_053897</name>
</gene>
<dbReference type="Proteomes" id="UP000828390">
    <property type="component" value="Unassembled WGS sequence"/>
</dbReference>
<evidence type="ECO:0000313" key="1">
    <source>
        <dbReference type="EMBL" id="KAH3727951.1"/>
    </source>
</evidence>
<name>A0A9D4CNJ1_DREPO</name>
<protein>
    <submittedName>
        <fullName evidence="1">Uncharacterized protein</fullName>
    </submittedName>
</protein>
<sequence>MRKHRTSRSQRHGKTSEEFAAKFNSITRLVVEEIAVLGICYEVFLMEKATMKYNWKRTAHDDHDDIIADEEEKAFTITEAIENHFASKIRI</sequence>
<dbReference type="AlphaFoldDB" id="A0A9D4CNJ1"/>
<reference evidence="1" key="1">
    <citation type="journal article" date="2019" name="bioRxiv">
        <title>The Genome of the Zebra Mussel, Dreissena polymorpha: A Resource for Invasive Species Research.</title>
        <authorList>
            <person name="McCartney M.A."/>
            <person name="Auch B."/>
            <person name="Kono T."/>
            <person name="Mallez S."/>
            <person name="Zhang Y."/>
            <person name="Obille A."/>
            <person name="Becker A."/>
            <person name="Abrahante J.E."/>
            <person name="Garbe J."/>
            <person name="Badalamenti J.P."/>
            <person name="Herman A."/>
            <person name="Mangelson H."/>
            <person name="Liachko I."/>
            <person name="Sullivan S."/>
            <person name="Sone E.D."/>
            <person name="Koren S."/>
            <person name="Silverstein K.A.T."/>
            <person name="Beckman K.B."/>
            <person name="Gohl D.M."/>
        </authorList>
    </citation>
    <scope>NUCLEOTIDE SEQUENCE</scope>
    <source>
        <strain evidence="1">Duluth1</strain>
        <tissue evidence="1">Whole animal</tissue>
    </source>
</reference>
<accession>A0A9D4CNJ1</accession>
<keyword evidence="2" id="KW-1185">Reference proteome</keyword>
<organism evidence="1 2">
    <name type="scientific">Dreissena polymorpha</name>
    <name type="common">Zebra mussel</name>
    <name type="synonym">Mytilus polymorpha</name>
    <dbReference type="NCBI Taxonomy" id="45954"/>
    <lineage>
        <taxon>Eukaryota</taxon>
        <taxon>Metazoa</taxon>
        <taxon>Spiralia</taxon>
        <taxon>Lophotrochozoa</taxon>
        <taxon>Mollusca</taxon>
        <taxon>Bivalvia</taxon>
        <taxon>Autobranchia</taxon>
        <taxon>Heteroconchia</taxon>
        <taxon>Euheterodonta</taxon>
        <taxon>Imparidentia</taxon>
        <taxon>Neoheterodontei</taxon>
        <taxon>Myida</taxon>
        <taxon>Dreissenoidea</taxon>
        <taxon>Dreissenidae</taxon>
        <taxon>Dreissena</taxon>
    </lineage>
</organism>